<protein>
    <recommendedName>
        <fullName evidence="3">DsrE family protein</fullName>
    </recommendedName>
</protein>
<proteinExistence type="predicted"/>
<dbReference type="EMBL" id="ASQP01000502">
    <property type="protein sequence ID" value="OMI33892.1"/>
    <property type="molecule type" value="Genomic_DNA"/>
</dbReference>
<evidence type="ECO:0000313" key="2">
    <source>
        <dbReference type="Proteomes" id="UP000186168"/>
    </source>
</evidence>
<evidence type="ECO:0000313" key="1">
    <source>
        <dbReference type="EMBL" id="OMI33892.1"/>
    </source>
</evidence>
<dbReference type="RefSeq" id="WP_065959890.1">
    <property type="nucleotide sequence ID" value="NZ_ASQP01000502.1"/>
</dbReference>
<dbReference type="Proteomes" id="UP000186168">
    <property type="component" value="Unassembled WGS sequence"/>
</dbReference>
<dbReference type="STRING" id="67365.GCA_001704635_04958"/>
<dbReference type="Gene3D" id="3.40.1260.10">
    <property type="entry name" value="DsrEFH-like"/>
    <property type="match status" value="1"/>
</dbReference>
<keyword evidence="2" id="KW-1185">Reference proteome</keyword>
<reference evidence="1 2" key="1">
    <citation type="submission" date="2013-05" db="EMBL/GenBank/DDBJ databases">
        <title>Genome sequence of Streptomyces sparsogenes DSM 40356.</title>
        <authorList>
            <person name="Coyne S."/>
            <person name="Seebeck F.P."/>
        </authorList>
    </citation>
    <scope>NUCLEOTIDE SEQUENCE [LARGE SCALE GENOMIC DNA]</scope>
    <source>
        <strain evidence="1 2">DSM 40356</strain>
    </source>
</reference>
<dbReference type="AlphaFoldDB" id="A0A1R1S6S9"/>
<dbReference type="InterPro" id="IPR027396">
    <property type="entry name" value="DsrEFH-like"/>
</dbReference>
<organism evidence="1 2">
    <name type="scientific">Streptomyces sparsogenes DSM 40356</name>
    <dbReference type="NCBI Taxonomy" id="1331668"/>
    <lineage>
        <taxon>Bacteria</taxon>
        <taxon>Bacillati</taxon>
        <taxon>Actinomycetota</taxon>
        <taxon>Actinomycetes</taxon>
        <taxon>Kitasatosporales</taxon>
        <taxon>Streptomycetaceae</taxon>
        <taxon>Streptomyces</taxon>
    </lineage>
</organism>
<sequence>MAWTPPRTEVLLQLSGAPHQTELVGSALRLTTSLLDRGARVQVWACGDATRLTWAGLGDTKPRNYADWDREYPSAPRIVRELLTDHPDRLHWYVCAFCSEERGTADQIPQVRRRPLFKFAEHVAAADKCLTLGVC</sequence>
<evidence type="ECO:0008006" key="3">
    <source>
        <dbReference type="Google" id="ProtNLM"/>
    </source>
</evidence>
<dbReference type="GeneID" id="96742584"/>
<gene>
    <name evidence="1" type="ORF">SPAR_39181</name>
</gene>
<comment type="caution">
    <text evidence="1">The sequence shown here is derived from an EMBL/GenBank/DDBJ whole genome shotgun (WGS) entry which is preliminary data.</text>
</comment>
<dbReference type="SUPFAM" id="SSF75169">
    <property type="entry name" value="DsrEFH-like"/>
    <property type="match status" value="1"/>
</dbReference>
<name>A0A1R1S6S9_9ACTN</name>
<accession>A0A1R1S6S9</accession>